<dbReference type="Gene3D" id="1.10.287.130">
    <property type="match status" value="1"/>
</dbReference>
<name>A0A2S7XRA5_9GAMM</name>
<evidence type="ECO:0000256" key="6">
    <source>
        <dbReference type="ARBA" id="ARBA00022777"/>
    </source>
</evidence>
<keyword evidence="5" id="KW-0547">Nucleotide-binding</keyword>
<evidence type="ECO:0000256" key="2">
    <source>
        <dbReference type="ARBA" id="ARBA00012438"/>
    </source>
</evidence>
<accession>A0A2S7XRA5</accession>
<dbReference type="EMBL" id="PPGH01000035">
    <property type="protein sequence ID" value="PQJ96083.1"/>
    <property type="molecule type" value="Genomic_DNA"/>
</dbReference>
<keyword evidence="4" id="KW-0808">Transferase</keyword>
<dbReference type="GO" id="GO:0005524">
    <property type="term" value="F:ATP binding"/>
    <property type="evidence" value="ECO:0007669"/>
    <property type="project" value="UniProtKB-KW"/>
</dbReference>
<dbReference type="PROSITE" id="PS50109">
    <property type="entry name" value="HIS_KIN"/>
    <property type="match status" value="1"/>
</dbReference>
<dbReference type="InterPro" id="IPR003594">
    <property type="entry name" value="HATPase_dom"/>
</dbReference>
<keyword evidence="10" id="KW-1133">Transmembrane helix</keyword>
<evidence type="ECO:0000256" key="7">
    <source>
        <dbReference type="ARBA" id="ARBA00022840"/>
    </source>
</evidence>
<gene>
    <name evidence="12" type="ORF">CXB77_09680</name>
</gene>
<dbReference type="InterPro" id="IPR036890">
    <property type="entry name" value="HATPase_C_sf"/>
</dbReference>
<keyword evidence="6" id="KW-0418">Kinase</keyword>
<dbReference type="InterPro" id="IPR036097">
    <property type="entry name" value="HisK_dim/P_sf"/>
</dbReference>
<dbReference type="InterPro" id="IPR005467">
    <property type="entry name" value="His_kinase_dom"/>
</dbReference>
<dbReference type="PANTHER" id="PTHR43065:SF10">
    <property type="entry name" value="PEROXIDE STRESS-ACTIVATED HISTIDINE KINASE MAK3"/>
    <property type="match status" value="1"/>
</dbReference>
<comment type="caution">
    <text evidence="12">The sequence shown here is derived from an EMBL/GenBank/DDBJ whole genome shotgun (WGS) entry which is preliminary data.</text>
</comment>
<evidence type="ECO:0000256" key="10">
    <source>
        <dbReference type="SAM" id="Phobius"/>
    </source>
</evidence>
<dbReference type="SUPFAM" id="SSF55874">
    <property type="entry name" value="ATPase domain of HSP90 chaperone/DNA topoisomerase II/histidine kinase"/>
    <property type="match status" value="1"/>
</dbReference>
<feature type="transmembrane region" description="Helical" evidence="10">
    <location>
        <begin position="153"/>
        <end position="176"/>
    </location>
</feature>
<keyword evidence="9" id="KW-0175">Coiled coil</keyword>
<dbReference type="CDD" id="cd00082">
    <property type="entry name" value="HisKA"/>
    <property type="match status" value="1"/>
</dbReference>
<dbReference type="OrthoDB" id="1931120at2"/>
<keyword evidence="7" id="KW-0067">ATP-binding</keyword>
<comment type="catalytic activity">
    <reaction evidence="1">
        <text>ATP + protein L-histidine = ADP + protein N-phospho-L-histidine.</text>
        <dbReference type="EC" id="2.7.13.3"/>
    </reaction>
</comment>
<evidence type="ECO:0000259" key="11">
    <source>
        <dbReference type="PROSITE" id="PS50109"/>
    </source>
</evidence>
<proteinExistence type="predicted"/>
<evidence type="ECO:0000313" key="12">
    <source>
        <dbReference type="EMBL" id="PQJ96083.1"/>
    </source>
</evidence>
<keyword evidence="10" id="KW-0812">Transmembrane</keyword>
<dbReference type="SMART" id="SM00387">
    <property type="entry name" value="HATPase_c"/>
    <property type="match status" value="1"/>
</dbReference>
<dbReference type="InterPro" id="IPR003661">
    <property type="entry name" value="HisK_dim/P_dom"/>
</dbReference>
<dbReference type="PANTHER" id="PTHR43065">
    <property type="entry name" value="SENSOR HISTIDINE KINASE"/>
    <property type="match status" value="1"/>
</dbReference>
<evidence type="ECO:0000256" key="8">
    <source>
        <dbReference type="ARBA" id="ARBA00023012"/>
    </source>
</evidence>
<sequence>MNLFDARTVFLFHGILSVMVSFALWGTLKRRNILGLSLWCSASFILGIGMILLALRGLLPDVLSFTVANVFLYGHTVLRIQSIRLVLGTPEPAYRIILGVLLFLSVYEYLRLVIGGDLLRFSFSVLVFALMSLRLAWWAWRLGSQESFRGAQWIAWAALLLAVTYVLRLISVATGIAESSILTRDLNAFVFGTAGIFSLVFSNVGYLGIALEQSIRNQITAAKAQARAEENQRLSEQIAQLDRQRNLGILSASLGHELNQPLTAILTNTQVAGRGLRLGRFDKIQLLDLIERIETNTQRASQIIERIRNFIRPTGTRSTLIDIEKLAHDVAALVAHEAQQRQVQFNFLPASTLLHVNGDSVQLSQIILNLYRNAMDALIESTQAEIQIHFEERNGRVLLAVRDNGSGLNAAALAHVGEAFFTTKDNGLGMGLSISRHIAEQHGGTLRLINAESGGALAILDLPSKSIS</sequence>
<reference evidence="12 13" key="1">
    <citation type="submission" date="2018-01" db="EMBL/GenBank/DDBJ databases">
        <title>The complete genome sequence of Chromatium okenii LaCa, a purple sulfur bacterium with a turbulent life.</title>
        <authorList>
            <person name="Luedin S.M."/>
            <person name="Liechti N."/>
            <person name="Storelli N."/>
            <person name="Danza F."/>
            <person name="Wittwer M."/>
            <person name="Pothier J.F."/>
            <person name="Tonolla M.A."/>
        </authorList>
    </citation>
    <scope>NUCLEOTIDE SEQUENCE [LARGE SCALE GENOMIC DNA]</scope>
    <source>
        <strain evidence="12 13">LaCa</strain>
    </source>
</reference>
<feature type="transmembrane region" description="Helical" evidence="10">
    <location>
        <begin position="6"/>
        <end position="26"/>
    </location>
</feature>
<dbReference type="EC" id="2.7.13.3" evidence="2"/>
<dbReference type="InterPro" id="IPR004358">
    <property type="entry name" value="Sig_transdc_His_kin-like_C"/>
</dbReference>
<keyword evidence="8" id="KW-0902">Two-component regulatory system</keyword>
<feature type="transmembrane region" description="Helical" evidence="10">
    <location>
        <begin position="92"/>
        <end position="110"/>
    </location>
</feature>
<dbReference type="Pfam" id="PF02518">
    <property type="entry name" value="HATPase_c"/>
    <property type="match status" value="1"/>
</dbReference>
<feature type="transmembrane region" description="Helical" evidence="10">
    <location>
        <begin position="122"/>
        <end position="141"/>
    </location>
</feature>
<feature type="domain" description="Histidine kinase" evidence="11">
    <location>
        <begin position="253"/>
        <end position="466"/>
    </location>
</feature>
<evidence type="ECO:0000313" key="13">
    <source>
        <dbReference type="Proteomes" id="UP000239936"/>
    </source>
</evidence>
<organism evidence="12 13">
    <name type="scientific">Chromatium okenii</name>
    <dbReference type="NCBI Taxonomy" id="61644"/>
    <lineage>
        <taxon>Bacteria</taxon>
        <taxon>Pseudomonadati</taxon>
        <taxon>Pseudomonadota</taxon>
        <taxon>Gammaproteobacteria</taxon>
        <taxon>Chromatiales</taxon>
        <taxon>Chromatiaceae</taxon>
        <taxon>Chromatium</taxon>
    </lineage>
</organism>
<dbReference type="GO" id="GO:0000155">
    <property type="term" value="F:phosphorelay sensor kinase activity"/>
    <property type="evidence" value="ECO:0007669"/>
    <property type="project" value="InterPro"/>
</dbReference>
<feature type="coiled-coil region" evidence="9">
    <location>
        <begin position="212"/>
        <end position="247"/>
    </location>
</feature>
<dbReference type="AlphaFoldDB" id="A0A2S7XRA5"/>
<evidence type="ECO:0000256" key="4">
    <source>
        <dbReference type="ARBA" id="ARBA00022679"/>
    </source>
</evidence>
<keyword evidence="13" id="KW-1185">Reference proteome</keyword>
<dbReference type="SUPFAM" id="SSF47384">
    <property type="entry name" value="Homodimeric domain of signal transducing histidine kinase"/>
    <property type="match status" value="1"/>
</dbReference>
<dbReference type="Pfam" id="PF00512">
    <property type="entry name" value="HisKA"/>
    <property type="match status" value="1"/>
</dbReference>
<evidence type="ECO:0000256" key="1">
    <source>
        <dbReference type="ARBA" id="ARBA00000085"/>
    </source>
</evidence>
<dbReference type="Proteomes" id="UP000239936">
    <property type="component" value="Unassembled WGS sequence"/>
</dbReference>
<feature type="transmembrane region" description="Helical" evidence="10">
    <location>
        <begin position="33"/>
        <end position="56"/>
    </location>
</feature>
<keyword evidence="10" id="KW-0472">Membrane</keyword>
<feature type="transmembrane region" description="Helical" evidence="10">
    <location>
        <begin position="188"/>
        <end position="209"/>
    </location>
</feature>
<dbReference type="PRINTS" id="PR00344">
    <property type="entry name" value="BCTRLSENSOR"/>
</dbReference>
<keyword evidence="3" id="KW-0597">Phosphoprotein</keyword>
<evidence type="ECO:0000256" key="5">
    <source>
        <dbReference type="ARBA" id="ARBA00022741"/>
    </source>
</evidence>
<dbReference type="Gene3D" id="3.30.565.10">
    <property type="entry name" value="Histidine kinase-like ATPase, C-terminal domain"/>
    <property type="match status" value="1"/>
</dbReference>
<dbReference type="SMART" id="SM00388">
    <property type="entry name" value="HisKA"/>
    <property type="match status" value="1"/>
</dbReference>
<protein>
    <recommendedName>
        <fullName evidence="2">histidine kinase</fullName>
        <ecNumber evidence="2">2.7.13.3</ecNumber>
    </recommendedName>
</protein>
<evidence type="ECO:0000256" key="9">
    <source>
        <dbReference type="SAM" id="Coils"/>
    </source>
</evidence>
<evidence type="ECO:0000256" key="3">
    <source>
        <dbReference type="ARBA" id="ARBA00022553"/>
    </source>
</evidence>